<feature type="compositionally biased region" description="Basic and acidic residues" evidence="1">
    <location>
        <begin position="115"/>
        <end position="129"/>
    </location>
</feature>
<sequence length="195" mass="21157">MSRTNTVNSSGVDAIPTLRYTRCTNLDVTTHLLTQDNGRGRRTGAEEHKVHGGVDAGGGDDVGLGRSHGLLDPSQGVPRPRPPFQGIQTPQDAAGVVDDRVAGLPLQPRERKHKQREDDEGRPQGRHEGAKIHPLFFPFSSLPSSSSTTTTTTTVLTLPTASSSLPIFATAISCFDYAINEEKSWETWRNDCFHG</sequence>
<feature type="compositionally biased region" description="Basic and acidic residues" evidence="1">
    <location>
        <begin position="43"/>
        <end position="52"/>
    </location>
</feature>
<comment type="caution">
    <text evidence="2">The sequence shown here is derived from an EMBL/GenBank/DDBJ whole genome shotgun (WGS) entry which is preliminary data.</text>
</comment>
<name>A0A426ZDU7_ENSVE</name>
<evidence type="ECO:0000313" key="3">
    <source>
        <dbReference type="Proteomes" id="UP000287651"/>
    </source>
</evidence>
<evidence type="ECO:0000313" key="2">
    <source>
        <dbReference type="EMBL" id="RRT62178.1"/>
    </source>
</evidence>
<evidence type="ECO:0000256" key="1">
    <source>
        <dbReference type="SAM" id="MobiDB-lite"/>
    </source>
</evidence>
<reference evidence="2 3" key="1">
    <citation type="journal article" date="2014" name="Agronomy (Basel)">
        <title>A Draft Genome Sequence for Ensete ventricosum, the Drought-Tolerant Tree Against Hunger.</title>
        <authorList>
            <person name="Harrison J."/>
            <person name="Moore K.A."/>
            <person name="Paszkiewicz K."/>
            <person name="Jones T."/>
            <person name="Grant M."/>
            <person name="Ambacheew D."/>
            <person name="Muzemil S."/>
            <person name="Studholme D.J."/>
        </authorList>
    </citation>
    <scope>NUCLEOTIDE SEQUENCE [LARGE SCALE GENOMIC DNA]</scope>
</reference>
<proteinExistence type="predicted"/>
<protein>
    <submittedName>
        <fullName evidence="2">Uncharacterized protein</fullName>
    </submittedName>
</protein>
<dbReference type="EMBL" id="AMZH03007091">
    <property type="protein sequence ID" value="RRT62178.1"/>
    <property type="molecule type" value="Genomic_DNA"/>
</dbReference>
<dbReference type="Proteomes" id="UP000287651">
    <property type="component" value="Unassembled WGS sequence"/>
</dbReference>
<feature type="region of interest" description="Disordered" evidence="1">
    <location>
        <begin position="34"/>
        <end position="129"/>
    </location>
</feature>
<organism evidence="2 3">
    <name type="scientific">Ensete ventricosum</name>
    <name type="common">Abyssinian banana</name>
    <name type="synonym">Musa ensete</name>
    <dbReference type="NCBI Taxonomy" id="4639"/>
    <lineage>
        <taxon>Eukaryota</taxon>
        <taxon>Viridiplantae</taxon>
        <taxon>Streptophyta</taxon>
        <taxon>Embryophyta</taxon>
        <taxon>Tracheophyta</taxon>
        <taxon>Spermatophyta</taxon>
        <taxon>Magnoliopsida</taxon>
        <taxon>Liliopsida</taxon>
        <taxon>Zingiberales</taxon>
        <taxon>Musaceae</taxon>
        <taxon>Ensete</taxon>
    </lineage>
</organism>
<dbReference type="AlphaFoldDB" id="A0A426ZDU7"/>
<accession>A0A426ZDU7</accession>
<gene>
    <name evidence="2" type="ORF">B296_00036387</name>
</gene>